<dbReference type="RefSeq" id="XP_024503497.1">
    <property type="nucleotide sequence ID" value="XM_024649640.1"/>
</dbReference>
<evidence type="ECO:0000313" key="2">
    <source>
        <dbReference type="Proteomes" id="UP000035682"/>
    </source>
</evidence>
<proteinExistence type="predicted"/>
<evidence type="ECO:0000313" key="1">
    <source>
        <dbReference type="EMBL" id="CEF64296.1"/>
    </source>
</evidence>
<dbReference type="AlphaFoldDB" id="A0A090L3B5"/>
<keyword evidence="2" id="KW-1185">Reference proteome</keyword>
<reference evidence="1 2" key="1">
    <citation type="submission" date="2014-09" db="EMBL/GenBank/DDBJ databases">
        <authorList>
            <person name="Martin A.A."/>
        </authorList>
    </citation>
    <scope>NUCLEOTIDE SEQUENCE</scope>
    <source>
        <strain evidence="2">ED321</strain>
        <strain evidence="1">ED321 Heterogonic</strain>
    </source>
</reference>
<evidence type="ECO:0000313" key="3">
    <source>
        <dbReference type="WBParaSite" id="SRAE_1000255100.1"/>
    </source>
</evidence>
<organism evidence="1">
    <name type="scientific">Strongyloides ratti</name>
    <name type="common">Parasitic roundworm</name>
    <dbReference type="NCBI Taxonomy" id="34506"/>
    <lineage>
        <taxon>Eukaryota</taxon>
        <taxon>Metazoa</taxon>
        <taxon>Ecdysozoa</taxon>
        <taxon>Nematoda</taxon>
        <taxon>Chromadorea</taxon>
        <taxon>Rhabditida</taxon>
        <taxon>Tylenchina</taxon>
        <taxon>Panagrolaimomorpha</taxon>
        <taxon>Strongyloidoidea</taxon>
        <taxon>Strongyloididae</taxon>
        <taxon>Strongyloides</taxon>
    </lineage>
</organism>
<gene>
    <name evidence="1 3 4" type="ORF">SRAE_1000255100</name>
</gene>
<dbReference type="Proteomes" id="UP000035682">
    <property type="component" value="Unplaced"/>
</dbReference>
<dbReference type="WBParaSite" id="SRAE_1000255100.1">
    <property type="protein sequence ID" value="SRAE_1000255100.1"/>
    <property type="gene ID" value="WBGene00259166"/>
</dbReference>
<dbReference type="EMBL" id="LN609528">
    <property type="protein sequence ID" value="CEF64296.1"/>
    <property type="molecule type" value="Genomic_DNA"/>
</dbReference>
<dbReference type="WormBase" id="SRAE_1000255100">
    <property type="protein sequence ID" value="SRP08259"/>
    <property type="gene ID" value="WBGene00259166"/>
</dbReference>
<evidence type="ECO:0000313" key="4">
    <source>
        <dbReference type="WormBase" id="SRAE_1000255100"/>
    </source>
</evidence>
<accession>A0A090L3B5</accession>
<reference evidence="3" key="2">
    <citation type="submission" date="2020-12" db="UniProtKB">
        <authorList>
            <consortium name="WormBaseParasite"/>
        </authorList>
    </citation>
    <scope>IDENTIFICATION</scope>
</reference>
<name>A0A090L3B5_STRRB</name>
<sequence length="196" mass="23137">MDVQKDNVNNSRCSFEFFTHLKDINHNSYIAPSIFKFIDIKQFFTSLKSFISFLHISINTKFTNGKKRFQSIVYPNGEKTPNSKFIQGRSMIKGYKSVVFTVNKIQTIKMVFQDKKYKSKKTFMEENELYNFVHSLIAKDKVTKNFTTLKKQASKYSKDIKNSFVISRRFNIWVSFINYIRSKNEALTKLSLSPFY</sequence>
<protein>
    <submittedName>
        <fullName evidence="1 3">Uncharacterized protein</fullName>
    </submittedName>
</protein>
<dbReference type="GeneID" id="36376661"/>
<dbReference type="CTD" id="36376661"/>